<comment type="caution">
    <text evidence="3">The sequence shown here is derived from an EMBL/GenBank/DDBJ whole genome shotgun (WGS) entry which is preliminary data.</text>
</comment>
<accession>A0ABR0U4M6</accession>
<evidence type="ECO:0000313" key="4">
    <source>
        <dbReference type="Proteomes" id="UP001318860"/>
    </source>
</evidence>
<dbReference type="EMBL" id="JABTTQ020003456">
    <property type="protein sequence ID" value="KAK6117347.1"/>
    <property type="molecule type" value="Genomic_DNA"/>
</dbReference>
<feature type="domain" description="Transposase (putative) gypsy type" evidence="2">
    <location>
        <begin position="56"/>
        <end position="121"/>
    </location>
</feature>
<evidence type="ECO:0000259" key="2">
    <source>
        <dbReference type="Pfam" id="PF04195"/>
    </source>
</evidence>
<evidence type="ECO:0000256" key="1">
    <source>
        <dbReference type="SAM" id="MobiDB-lite"/>
    </source>
</evidence>
<name>A0ABR0U4M6_REHGL</name>
<keyword evidence="4" id="KW-1185">Reference proteome</keyword>
<feature type="region of interest" description="Disordered" evidence="1">
    <location>
        <begin position="237"/>
        <end position="323"/>
    </location>
</feature>
<evidence type="ECO:0000313" key="3">
    <source>
        <dbReference type="EMBL" id="KAK6117347.1"/>
    </source>
</evidence>
<reference evidence="3 4" key="1">
    <citation type="journal article" date="2021" name="Comput. Struct. Biotechnol. J.">
        <title>De novo genome assembly of the potent medicinal plant Rehmannia glutinosa using nanopore technology.</title>
        <authorList>
            <person name="Ma L."/>
            <person name="Dong C."/>
            <person name="Song C."/>
            <person name="Wang X."/>
            <person name="Zheng X."/>
            <person name="Niu Y."/>
            <person name="Chen S."/>
            <person name="Feng W."/>
        </authorList>
    </citation>
    <scope>NUCLEOTIDE SEQUENCE [LARGE SCALE GENOMIC DNA]</scope>
    <source>
        <strain evidence="3">DH-2019</strain>
    </source>
</reference>
<protein>
    <recommendedName>
        <fullName evidence="2">Transposase (putative) gypsy type domain-containing protein</fullName>
    </recommendedName>
</protein>
<dbReference type="Proteomes" id="UP001318860">
    <property type="component" value="Unassembled WGS sequence"/>
</dbReference>
<sequence>MASSSNNPARPHIISTLSEDSLHNLRINAGIPSNYELRLPGPTDLPHSPPPGFATFFVDQLEAGLRFPVPDLLSGISRSFGIPLTQLVPNSIRLMVSFFMILSHSGEVPTPALWRTYYQAKNTSTPGFFYFTSRGLAKFIDGTPSSHKYWKKRYFYISPPTPWTFPTRWLDDLPHQGRPPKPSPHLLALARRLNTAPYHAQLLVDSWPLLYHFRLSPKVADLPGTIEQAMLERLASAADARKSSQQSLHPMGQEHIPLTGNPREDLPPLISQQADPTGSSSPTADLTRHRKRPSTSRLPAPSSSRARLIMAMSSPPTLRTPLL</sequence>
<dbReference type="PANTHER" id="PTHR31099">
    <property type="entry name" value="OS06G0165300 PROTEIN"/>
    <property type="match status" value="1"/>
</dbReference>
<proteinExistence type="predicted"/>
<feature type="compositionally biased region" description="Polar residues" evidence="1">
    <location>
        <begin position="270"/>
        <end position="284"/>
    </location>
</feature>
<feature type="compositionally biased region" description="Low complexity" evidence="1">
    <location>
        <begin position="295"/>
        <end position="308"/>
    </location>
</feature>
<organism evidence="3 4">
    <name type="scientific">Rehmannia glutinosa</name>
    <name type="common">Chinese foxglove</name>
    <dbReference type="NCBI Taxonomy" id="99300"/>
    <lineage>
        <taxon>Eukaryota</taxon>
        <taxon>Viridiplantae</taxon>
        <taxon>Streptophyta</taxon>
        <taxon>Embryophyta</taxon>
        <taxon>Tracheophyta</taxon>
        <taxon>Spermatophyta</taxon>
        <taxon>Magnoliopsida</taxon>
        <taxon>eudicotyledons</taxon>
        <taxon>Gunneridae</taxon>
        <taxon>Pentapetalae</taxon>
        <taxon>asterids</taxon>
        <taxon>lamiids</taxon>
        <taxon>Lamiales</taxon>
        <taxon>Orobanchaceae</taxon>
        <taxon>Rehmannieae</taxon>
        <taxon>Rehmannia</taxon>
    </lineage>
</organism>
<dbReference type="PANTHER" id="PTHR31099:SF49">
    <property type="entry name" value="MYOSIN HEAVY CHAIN-LIKE PROTEIN"/>
    <property type="match status" value="1"/>
</dbReference>
<gene>
    <name evidence="3" type="ORF">DH2020_048938</name>
</gene>
<dbReference type="Pfam" id="PF04195">
    <property type="entry name" value="Transposase_28"/>
    <property type="match status" value="1"/>
</dbReference>
<dbReference type="InterPro" id="IPR007321">
    <property type="entry name" value="Transposase_28"/>
</dbReference>